<feature type="transmembrane region" description="Helical" evidence="2">
    <location>
        <begin position="128"/>
        <end position="146"/>
    </location>
</feature>
<organism evidence="3 4">
    <name type="scientific">Planoprotostelium fungivorum</name>
    <dbReference type="NCBI Taxonomy" id="1890364"/>
    <lineage>
        <taxon>Eukaryota</taxon>
        <taxon>Amoebozoa</taxon>
        <taxon>Evosea</taxon>
        <taxon>Variosea</taxon>
        <taxon>Cavosteliida</taxon>
        <taxon>Cavosteliaceae</taxon>
        <taxon>Planoprotostelium</taxon>
    </lineage>
</organism>
<feature type="region of interest" description="Disordered" evidence="1">
    <location>
        <begin position="1"/>
        <end position="62"/>
    </location>
</feature>
<gene>
    <name evidence="3" type="ORF">PROFUN_10485</name>
</gene>
<proteinExistence type="predicted"/>
<evidence type="ECO:0000256" key="2">
    <source>
        <dbReference type="SAM" id="Phobius"/>
    </source>
</evidence>
<evidence type="ECO:0000313" key="4">
    <source>
        <dbReference type="Proteomes" id="UP000241769"/>
    </source>
</evidence>
<evidence type="ECO:0000313" key="3">
    <source>
        <dbReference type="EMBL" id="PRP81991.1"/>
    </source>
</evidence>
<keyword evidence="4" id="KW-1185">Reference proteome</keyword>
<keyword evidence="2" id="KW-0812">Transmembrane</keyword>
<dbReference type="InParanoid" id="A0A2P6NDI3"/>
<dbReference type="EMBL" id="MDYQ01000112">
    <property type="protein sequence ID" value="PRP81991.1"/>
    <property type="molecule type" value="Genomic_DNA"/>
</dbReference>
<name>A0A2P6NDI3_9EUKA</name>
<dbReference type="Proteomes" id="UP000241769">
    <property type="component" value="Unassembled WGS sequence"/>
</dbReference>
<accession>A0A2P6NDI3</accession>
<evidence type="ECO:0000256" key="1">
    <source>
        <dbReference type="SAM" id="MobiDB-lite"/>
    </source>
</evidence>
<protein>
    <submittedName>
        <fullName evidence="3">Uncharacterized protein</fullName>
    </submittedName>
</protein>
<dbReference type="AlphaFoldDB" id="A0A2P6NDI3"/>
<keyword evidence="2" id="KW-1133">Transmembrane helix</keyword>
<sequence>MSNDTPRPTPRSRKPSAGSYFGANLEKSHSRTPRSTKEGTGLGTMKDGEKKSKSMWSKVKHSIKKKKTSPTLTLSRDSQQFTITPVTSDTVVNVEVPVSTSEVPAVITLPNVIESRGTSQGAHHVTEVALLGLCILAVALIVLFLGQPTLHPRIDTPHEYYQMLNATAGGMRSILMSNKMYR</sequence>
<comment type="caution">
    <text evidence="3">The sequence shown here is derived from an EMBL/GenBank/DDBJ whole genome shotgun (WGS) entry which is preliminary data.</text>
</comment>
<keyword evidence="2" id="KW-0472">Membrane</keyword>
<reference evidence="3 4" key="1">
    <citation type="journal article" date="2018" name="Genome Biol. Evol.">
        <title>Multiple Roots of Fruiting Body Formation in Amoebozoa.</title>
        <authorList>
            <person name="Hillmann F."/>
            <person name="Forbes G."/>
            <person name="Novohradska S."/>
            <person name="Ferling I."/>
            <person name="Riege K."/>
            <person name="Groth M."/>
            <person name="Westermann M."/>
            <person name="Marz M."/>
            <person name="Spaller T."/>
            <person name="Winckler T."/>
            <person name="Schaap P."/>
            <person name="Glockner G."/>
        </authorList>
    </citation>
    <scope>NUCLEOTIDE SEQUENCE [LARGE SCALE GENOMIC DNA]</scope>
    <source>
        <strain evidence="3 4">Jena</strain>
    </source>
</reference>